<name>A0A4Q2M6U7_9MICO</name>
<accession>A0A4Q2M6U7</accession>
<organism evidence="2 3">
    <name type="scientific">Agromyces atrinae</name>
    <dbReference type="NCBI Taxonomy" id="592376"/>
    <lineage>
        <taxon>Bacteria</taxon>
        <taxon>Bacillati</taxon>
        <taxon>Actinomycetota</taxon>
        <taxon>Actinomycetes</taxon>
        <taxon>Micrococcales</taxon>
        <taxon>Microbacteriaceae</taxon>
        <taxon>Agromyces</taxon>
    </lineage>
</organism>
<gene>
    <name evidence="1" type="ORF">BJ972_002722</name>
    <name evidence="2" type="ORF">ESP50_00165</name>
</gene>
<proteinExistence type="predicted"/>
<evidence type="ECO:0000313" key="4">
    <source>
        <dbReference type="Proteomes" id="UP000581087"/>
    </source>
</evidence>
<dbReference type="Proteomes" id="UP000292686">
    <property type="component" value="Unassembled WGS sequence"/>
</dbReference>
<dbReference type="AlphaFoldDB" id="A0A4Q2M6U7"/>
<evidence type="ECO:0000313" key="1">
    <source>
        <dbReference type="EMBL" id="NYD68203.1"/>
    </source>
</evidence>
<sequence>MTEADDGSEARAHSDAVAAARASIARAVAELSAAGARDEALGELLPERRVLGITRPPRMRALGRVWRLGVLLLAVDGTLYEAGAVTRAVMPKRINVPSLSAEQRRALSAAAARGPFAEGESVDFDAVPIDLGELATSGTAGPLTVEASAVMVRWSASSALVPLEAYLADRVDLLAHPPGGA</sequence>
<reference evidence="1 4" key="2">
    <citation type="submission" date="2020-07" db="EMBL/GenBank/DDBJ databases">
        <title>Sequencing the genomes of 1000 actinobacteria strains.</title>
        <authorList>
            <person name="Klenk H.-P."/>
        </authorList>
    </citation>
    <scope>NUCLEOTIDE SEQUENCE [LARGE SCALE GENOMIC DNA]</scope>
    <source>
        <strain evidence="1 4">DSM 23870</strain>
    </source>
</reference>
<keyword evidence="3" id="KW-1185">Reference proteome</keyword>
<evidence type="ECO:0000313" key="2">
    <source>
        <dbReference type="EMBL" id="RXZ87658.1"/>
    </source>
</evidence>
<dbReference type="RefSeq" id="WP_129171921.1">
    <property type="nucleotide sequence ID" value="NZ_JACCBI010000001.1"/>
</dbReference>
<dbReference type="EMBL" id="SDPM01000001">
    <property type="protein sequence ID" value="RXZ87658.1"/>
    <property type="molecule type" value="Genomic_DNA"/>
</dbReference>
<dbReference type="EMBL" id="JACCBI010000001">
    <property type="protein sequence ID" value="NYD68203.1"/>
    <property type="molecule type" value="Genomic_DNA"/>
</dbReference>
<comment type="caution">
    <text evidence="2">The sequence shown here is derived from an EMBL/GenBank/DDBJ whole genome shotgun (WGS) entry which is preliminary data.</text>
</comment>
<evidence type="ECO:0000313" key="3">
    <source>
        <dbReference type="Proteomes" id="UP000292686"/>
    </source>
</evidence>
<dbReference type="OrthoDB" id="5122834at2"/>
<protein>
    <recommendedName>
        <fullName evidence="5">Glutaminase</fullName>
    </recommendedName>
</protein>
<dbReference type="Proteomes" id="UP000581087">
    <property type="component" value="Unassembled WGS sequence"/>
</dbReference>
<reference evidence="2 3" key="1">
    <citation type="submission" date="2019-01" db="EMBL/GenBank/DDBJ databases">
        <title>Agromyces.</title>
        <authorList>
            <person name="Li J."/>
        </authorList>
    </citation>
    <scope>NUCLEOTIDE SEQUENCE [LARGE SCALE GENOMIC DNA]</scope>
    <source>
        <strain evidence="2 3">DSM 23870</strain>
    </source>
</reference>
<evidence type="ECO:0008006" key="5">
    <source>
        <dbReference type="Google" id="ProtNLM"/>
    </source>
</evidence>